<organism evidence="5 6">
    <name type="scientific">Rhizophagus clarus</name>
    <dbReference type="NCBI Taxonomy" id="94130"/>
    <lineage>
        <taxon>Eukaryota</taxon>
        <taxon>Fungi</taxon>
        <taxon>Fungi incertae sedis</taxon>
        <taxon>Mucoromycota</taxon>
        <taxon>Glomeromycotina</taxon>
        <taxon>Glomeromycetes</taxon>
        <taxon>Glomerales</taxon>
        <taxon>Glomeraceae</taxon>
        <taxon>Rhizophagus</taxon>
    </lineage>
</organism>
<protein>
    <recommendedName>
        <fullName evidence="2">Trafficking protein particle complex subunit 2-like protein</fullName>
    </recommendedName>
</protein>
<dbReference type="AlphaFoldDB" id="A0A2Z6Q0V9"/>
<dbReference type="PROSITE" id="PS50097">
    <property type="entry name" value="BTB"/>
    <property type="match status" value="1"/>
</dbReference>
<dbReference type="SUPFAM" id="SSF64356">
    <property type="entry name" value="SNARE-like"/>
    <property type="match status" value="1"/>
</dbReference>
<sequence length="613" mass="70651">MTFESPQEVINDLEKLLINDDDYDVIIYAGENENVKEIYAHSNILRTRSQYFRTAFSNKWAEKKNGKYIFKKPNISHNSFKIILRFIYCGKVDLTKLQGPDIIKLLIATDEINIPTLIHYIQEYLIKHQDKFLQQSPIEILESVYQHETFTELWNVCLEKICMEPDIIFKSDKFIGLKAPLLELLLKRDDLLLDEIIVWDNLVKWCLAQHTNISEDPTQWNKETVTTMERTIHRFVPLIRFNHISSEDFILKVYPFKKIIPKDLINNMLIFNMAPNKQLNVNMQSPRKPKFTCDSVIIERQHFAIFSGWIEKKNDSYYNVRNIPYNFDLLYRASRDGNTAVAFHSKCDNKGATIVVAKIQNSEQIIGGYNPLFWDQSNSSKSTYDSFIFSFTNRNNLQTAKVGQPSISHVHAIYCHQNYGPTFGGGHDLHISYNNNGSYSNPHSYTNSVIPNHFYFATCCLIEMSNIKIQSIAIIGKQNNPLYIKNFSASHPDLKYHYIAHTSCDVIEERVGTAGPEAADTYLGLLYAMEDLDVYGYMTNTRVKFVVVLSVTNAIRNTEMKNLFKRIHNAYINQVCNPFYNLDGKKSIVSKRFVAAIDAIGATPSDGDYDDSP</sequence>
<dbReference type="Pfam" id="PF07534">
    <property type="entry name" value="TLD"/>
    <property type="match status" value="1"/>
</dbReference>
<dbReference type="Pfam" id="PF04628">
    <property type="entry name" value="Sedlin_N"/>
    <property type="match status" value="1"/>
</dbReference>
<evidence type="ECO:0000259" key="4">
    <source>
        <dbReference type="PROSITE" id="PS51886"/>
    </source>
</evidence>
<feature type="domain" description="BTB" evidence="3">
    <location>
        <begin position="23"/>
        <end position="96"/>
    </location>
</feature>
<evidence type="ECO:0000313" key="6">
    <source>
        <dbReference type="Proteomes" id="UP000247702"/>
    </source>
</evidence>
<name>A0A2Z6Q0V9_9GLOM</name>
<dbReference type="CDD" id="cd18186">
    <property type="entry name" value="BTB_POZ_ZBTB_KLHL-like"/>
    <property type="match status" value="1"/>
</dbReference>
<dbReference type="GO" id="GO:0005737">
    <property type="term" value="C:cytoplasm"/>
    <property type="evidence" value="ECO:0007669"/>
    <property type="project" value="GOC"/>
</dbReference>
<keyword evidence="6" id="KW-1185">Reference proteome</keyword>
<dbReference type="InterPro" id="IPR006571">
    <property type="entry name" value="TLDc_dom"/>
</dbReference>
<evidence type="ECO:0000259" key="3">
    <source>
        <dbReference type="PROSITE" id="PS50097"/>
    </source>
</evidence>
<dbReference type="STRING" id="94130.A0A2Z6Q0V9"/>
<dbReference type="InterPro" id="IPR006722">
    <property type="entry name" value="Sedlin"/>
</dbReference>
<dbReference type="EMBL" id="BEXD01000022">
    <property type="protein sequence ID" value="GBB83440.1"/>
    <property type="molecule type" value="Genomic_DNA"/>
</dbReference>
<evidence type="ECO:0000256" key="1">
    <source>
        <dbReference type="ARBA" id="ARBA00006626"/>
    </source>
</evidence>
<dbReference type="SMART" id="SM00584">
    <property type="entry name" value="TLDc"/>
    <property type="match status" value="1"/>
</dbReference>
<dbReference type="GO" id="GO:0006888">
    <property type="term" value="P:endoplasmic reticulum to Golgi vesicle-mediated transport"/>
    <property type="evidence" value="ECO:0007669"/>
    <property type="project" value="InterPro"/>
</dbReference>
<dbReference type="InterPro" id="IPR044760">
    <property type="entry name" value="TRAPPC2L"/>
</dbReference>
<reference evidence="5 6" key="1">
    <citation type="submission" date="2017-11" db="EMBL/GenBank/DDBJ databases">
        <title>The genome of Rhizophagus clarus HR1 reveals common genetic basis of auxotrophy among arbuscular mycorrhizal fungi.</title>
        <authorList>
            <person name="Kobayashi Y."/>
        </authorList>
    </citation>
    <scope>NUCLEOTIDE SEQUENCE [LARGE SCALE GENOMIC DNA]</scope>
    <source>
        <strain evidence="5 6">HR1</strain>
    </source>
</reference>
<accession>A0A2Z6Q0V9</accession>
<dbReference type="Gene3D" id="3.30.450.70">
    <property type="match status" value="1"/>
</dbReference>
<dbReference type="SUPFAM" id="SSF54695">
    <property type="entry name" value="POZ domain"/>
    <property type="match status" value="1"/>
</dbReference>
<evidence type="ECO:0000256" key="2">
    <source>
        <dbReference type="ARBA" id="ARBA00024408"/>
    </source>
</evidence>
<evidence type="ECO:0000313" key="5">
    <source>
        <dbReference type="EMBL" id="GBB83440.1"/>
    </source>
</evidence>
<dbReference type="InterPro" id="IPR011333">
    <property type="entry name" value="SKP1/BTB/POZ_sf"/>
</dbReference>
<dbReference type="SMART" id="SM00225">
    <property type="entry name" value="BTB"/>
    <property type="match status" value="1"/>
</dbReference>
<dbReference type="Gene3D" id="3.30.710.10">
    <property type="entry name" value="Potassium Channel Kv1.1, Chain A"/>
    <property type="match status" value="1"/>
</dbReference>
<dbReference type="CDD" id="cd14854">
    <property type="entry name" value="TRAPPC2L"/>
    <property type="match status" value="1"/>
</dbReference>
<dbReference type="InterPro" id="IPR011012">
    <property type="entry name" value="Longin-like_dom_sf"/>
</dbReference>
<proteinExistence type="inferred from homology"/>
<dbReference type="InterPro" id="IPR000210">
    <property type="entry name" value="BTB/POZ_dom"/>
</dbReference>
<dbReference type="Proteomes" id="UP000247702">
    <property type="component" value="Unassembled WGS sequence"/>
</dbReference>
<feature type="domain" description="TLDc" evidence="4">
    <location>
        <begin position="296"/>
        <end position="465"/>
    </location>
</feature>
<dbReference type="PANTHER" id="PTHR12403">
    <property type="entry name" value="TRAFFICKING PROTEIN PARTICLE COMPLEX SUBUNIT 2"/>
    <property type="match status" value="1"/>
</dbReference>
<dbReference type="PROSITE" id="PS51886">
    <property type="entry name" value="TLDC"/>
    <property type="match status" value="1"/>
</dbReference>
<dbReference type="Pfam" id="PF00651">
    <property type="entry name" value="BTB"/>
    <property type="match status" value="1"/>
</dbReference>
<comment type="caution">
    <text evidence="5">The sequence shown here is derived from an EMBL/GenBank/DDBJ whole genome shotgun (WGS) entry which is preliminary data.</text>
</comment>
<gene>
    <name evidence="5" type="ORF">RclHR1_10170002</name>
</gene>
<comment type="similarity">
    <text evidence="1">Belongs to the TRAPP small subunits family. Sedlin subfamily.</text>
</comment>